<accession>A0ABC8T1D6</accession>
<dbReference type="AlphaFoldDB" id="A0ABC8T1D6"/>
<evidence type="ECO:0000313" key="3">
    <source>
        <dbReference type="Proteomes" id="UP001642360"/>
    </source>
</evidence>
<dbReference type="Proteomes" id="UP001642360">
    <property type="component" value="Unassembled WGS sequence"/>
</dbReference>
<dbReference type="EMBL" id="CAUOFW020003606">
    <property type="protein sequence ID" value="CAK9160903.1"/>
    <property type="molecule type" value="Genomic_DNA"/>
</dbReference>
<proteinExistence type="predicted"/>
<protein>
    <submittedName>
        <fullName evidence="2">Uncharacterized protein</fullName>
    </submittedName>
</protein>
<evidence type="ECO:0000313" key="2">
    <source>
        <dbReference type="EMBL" id="CAK9160903.1"/>
    </source>
</evidence>
<comment type="caution">
    <text evidence="2">The sequence shown here is derived from an EMBL/GenBank/DDBJ whole genome shotgun (WGS) entry which is preliminary data.</text>
</comment>
<evidence type="ECO:0000256" key="1">
    <source>
        <dbReference type="SAM" id="MobiDB-lite"/>
    </source>
</evidence>
<name>A0ABC8T1D6_9AQUA</name>
<gene>
    <name evidence="2" type="ORF">ILEXP_LOCUS29693</name>
</gene>
<feature type="region of interest" description="Disordered" evidence="1">
    <location>
        <begin position="25"/>
        <end position="55"/>
    </location>
</feature>
<feature type="non-terminal residue" evidence="2">
    <location>
        <position position="1"/>
    </location>
</feature>
<organism evidence="2 3">
    <name type="scientific">Ilex paraguariensis</name>
    <name type="common">yerba mate</name>
    <dbReference type="NCBI Taxonomy" id="185542"/>
    <lineage>
        <taxon>Eukaryota</taxon>
        <taxon>Viridiplantae</taxon>
        <taxon>Streptophyta</taxon>
        <taxon>Embryophyta</taxon>
        <taxon>Tracheophyta</taxon>
        <taxon>Spermatophyta</taxon>
        <taxon>Magnoliopsida</taxon>
        <taxon>eudicotyledons</taxon>
        <taxon>Gunneridae</taxon>
        <taxon>Pentapetalae</taxon>
        <taxon>asterids</taxon>
        <taxon>campanulids</taxon>
        <taxon>Aquifoliales</taxon>
        <taxon>Aquifoliaceae</taxon>
        <taxon>Ilex</taxon>
    </lineage>
</organism>
<sequence>YSKFHIQINKIAYMILMGMTKTQGASASAAKPRSIRKEKGKGIATELQQPKSRKRQRAVYESNIVEKGVTCERMVDQKSLGKI</sequence>
<reference evidence="2 3" key="1">
    <citation type="submission" date="2024-02" db="EMBL/GenBank/DDBJ databases">
        <authorList>
            <person name="Vignale AGUSTIN F."/>
            <person name="Sosa J E."/>
            <person name="Modenutti C."/>
        </authorList>
    </citation>
    <scope>NUCLEOTIDE SEQUENCE [LARGE SCALE GENOMIC DNA]</scope>
</reference>
<keyword evidence="3" id="KW-1185">Reference proteome</keyword>